<dbReference type="SUPFAM" id="SSF57625">
    <property type="entry name" value="Invertebrate chitin-binding proteins"/>
    <property type="match status" value="1"/>
</dbReference>
<evidence type="ECO:0000256" key="1">
    <source>
        <dbReference type="ARBA" id="ARBA00022670"/>
    </source>
</evidence>
<dbReference type="InterPro" id="IPR043504">
    <property type="entry name" value="Peptidase_S1_PA_chymotrypsin"/>
</dbReference>
<proteinExistence type="predicted"/>
<evidence type="ECO:0000256" key="5">
    <source>
        <dbReference type="ARBA" id="ARBA00023157"/>
    </source>
</evidence>
<dbReference type="SUPFAM" id="SSF50494">
    <property type="entry name" value="Trypsin-like serine proteases"/>
    <property type="match status" value="2"/>
</dbReference>
<dbReference type="GO" id="GO:0006508">
    <property type="term" value="P:proteolysis"/>
    <property type="evidence" value="ECO:0007669"/>
    <property type="project" value="UniProtKB-KW"/>
</dbReference>
<dbReference type="InterPro" id="IPR009003">
    <property type="entry name" value="Peptidase_S1_PA"/>
</dbReference>
<dbReference type="Gene3D" id="2.40.10.10">
    <property type="entry name" value="Trypsin-like serine proteases"/>
    <property type="match status" value="2"/>
</dbReference>
<evidence type="ECO:0000259" key="8">
    <source>
        <dbReference type="PROSITE" id="PS50240"/>
    </source>
</evidence>
<dbReference type="PROSITE" id="PS00135">
    <property type="entry name" value="TRYPSIN_SER"/>
    <property type="match status" value="2"/>
</dbReference>
<organism evidence="9 10">
    <name type="scientific">Octopus sinensis</name>
    <name type="common">East Asian common octopus</name>
    <dbReference type="NCBI Taxonomy" id="2607531"/>
    <lineage>
        <taxon>Eukaryota</taxon>
        <taxon>Metazoa</taxon>
        <taxon>Spiralia</taxon>
        <taxon>Lophotrochozoa</taxon>
        <taxon>Mollusca</taxon>
        <taxon>Cephalopoda</taxon>
        <taxon>Coleoidea</taxon>
        <taxon>Octopodiformes</taxon>
        <taxon>Octopoda</taxon>
        <taxon>Incirrata</taxon>
        <taxon>Octopodidae</taxon>
        <taxon>Octopus</taxon>
    </lineage>
</organism>
<name>A0A7E6F7F1_9MOLL</name>
<protein>
    <submittedName>
        <fullName evidence="10">Transmembrane protease serine 9-like</fullName>
    </submittedName>
</protein>
<evidence type="ECO:0000256" key="2">
    <source>
        <dbReference type="ARBA" id="ARBA00022729"/>
    </source>
</evidence>
<keyword evidence="9" id="KW-1185">Reference proteome</keyword>
<sequence length="675" mass="75922">MHFSARLLSFISFFHLHFNVNSTNDKQLFNAVPSECFLQSPCSNCLYSYFTHPYNKNQFGICYRGRFYGYFHCKNGTVFSDAWKVCIFNTTALNSGNGTFGRTERPAQCGVVARSLVVGGQESLPGEWPWQVSILKDGKHICGGTLINKEWIITAAHCVFGQNPYHLQIALGVTELYKDAFSVRFRKVSKIVVYPFYVHGGSYPNDIALMELTAPVQLSEYIKTVCLPSKTNSFTGRDECWVTGWGDTQGRGNPNVLNKVQVRITGFLECQHKWSAYVHKSHICVGDGHVGPCRGDSGGPLVCLKRGRFLLAGVASFSNELCGVPGFPAVYTKVSEFLEWINYVSMNAISNMDPKYLLNLFICIIYLMSIVQIEARRVCRYSYGCYICRTDSAKRGQCEMYRYCYRQRNRYNRVQCLRYNQHATQDGCGIRPTRNIVGGSTSTEGKWPWQVSLQMTGSVHICGAVVINQNWVLTAAHCVYRTAASKLTAVFGEYDLGWRSGHEQYRSISRTFVHPYFSPGGNYPNDVALAQLTTPIQYTDYVRPVCLPSQSDSYANDECWISGWGATRGTGSNRRLRELNVTLLNPNFCQNLWYGTIRPPLHICVNFGIKGACSGDSGGPLSCVRKSDGRFIVAGVTSWGDRSCRRYGFPSIYTNIKTFVPWIQNVIKANSRSPR</sequence>
<feature type="domain" description="Peptidase S1" evidence="8">
    <location>
        <begin position="436"/>
        <end position="668"/>
    </location>
</feature>
<gene>
    <name evidence="10" type="primary">LOC115217699</name>
</gene>
<dbReference type="RefSeq" id="XP_036362892.1">
    <property type="nucleotide sequence ID" value="XM_036506999.1"/>
</dbReference>
<dbReference type="PROSITE" id="PS50240">
    <property type="entry name" value="TRYPSIN_DOM"/>
    <property type="match status" value="2"/>
</dbReference>
<evidence type="ECO:0000313" key="9">
    <source>
        <dbReference type="Proteomes" id="UP000515154"/>
    </source>
</evidence>
<dbReference type="CDD" id="cd00190">
    <property type="entry name" value="Tryp_SPc"/>
    <property type="match status" value="2"/>
</dbReference>
<feature type="signal peptide" evidence="7">
    <location>
        <begin position="1"/>
        <end position="22"/>
    </location>
</feature>
<evidence type="ECO:0000256" key="6">
    <source>
        <dbReference type="RuleBase" id="RU363034"/>
    </source>
</evidence>
<keyword evidence="1 6" id="KW-0645">Protease</keyword>
<dbReference type="KEGG" id="osn:115217699"/>
<dbReference type="Proteomes" id="UP000515154">
    <property type="component" value="Linkage group LG11"/>
</dbReference>
<dbReference type="PANTHER" id="PTHR24252">
    <property type="entry name" value="ACROSIN-RELATED"/>
    <property type="match status" value="1"/>
</dbReference>
<dbReference type="InterPro" id="IPR001314">
    <property type="entry name" value="Peptidase_S1A"/>
</dbReference>
<dbReference type="InterPro" id="IPR036508">
    <property type="entry name" value="Chitin-bd_dom_sf"/>
</dbReference>
<reference evidence="10" key="1">
    <citation type="submission" date="2025-08" db="UniProtKB">
        <authorList>
            <consortium name="RefSeq"/>
        </authorList>
    </citation>
    <scope>IDENTIFICATION</scope>
</reference>
<keyword evidence="5" id="KW-1015">Disulfide bond</keyword>
<dbReference type="GO" id="GO:0004252">
    <property type="term" value="F:serine-type endopeptidase activity"/>
    <property type="evidence" value="ECO:0007669"/>
    <property type="project" value="InterPro"/>
</dbReference>
<dbReference type="SMART" id="SM00020">
    <property type="entry name" value="Tryp_SPc"/>
    <property type="match status" value="2"/>
</dbReference>
<evidence type="ECO:0000256" key="4">
    <source>
        <dbReference type="ARBA" id="ARBA00022825"/>
    </source>
</evidence>
<dbReference type="FunFam" id="2.40.10.10:FF:000003">
    <property type="entry name" value="Transmembrane serine protease 3"/>
    <property type="match status" value="1"/>
</dbReference>
<evidence type="ECO:0000256" key="7">
    <source>
        <dbReference type="SAM" id="SignalP"/>
    </source>
</evidence>
<accession>A0A7E6F7F1</accession>
<keyword evidence="4 6" id="KW-0720">Serine protease</keyword>
<dbReference type="InterPro" id="IPR001254">
    <property type="entry name" value="Trypsin_dom"/>
</dbReference>
<dbReference type="InterPro" id="IPR033116">
    <property type="entry name" value="TRYPSIN_SER"/>
</dbReference>
<dbReference type="AlphaFoldDB" id="A0A7E6F7F1"/>
<dbReference type="PANTHER" id="PTHR24252:SF7">
    <property type="entry name" value="HYALIN"/>
    <property type="match status" value="1"/>
</dbReference>
<feature type="chain" id="PRO_5028836970" evidence="7">
    <location>
        <begin position="23"/>
        <end position="675"/>
    </location>
</feature>
<dbReference type="Pfam" id="PF00089">
    <property type="entry name" value="Trypsin"/>
    <property type="match status" value="2"/>
</dbReference>
<dbReference type="InterPro" id="IPR018114">
    <property type="entry name" value="TRYPSIN_HIS"/>
</dbReference>
<dbReference type="GO" id="GO:0008061">
    <property type="term" value="F:chitin binding"/>
    <property type="evidence" value="ECO:0007669"/>
    <property type="project" value="InterPro"/>
</dbReference>
<keyword evidence="2 7" id="KW-0732">Signal</keyword>
<dbReference type="PRINTS" id="PR00722">
    <property type="entry name" value="CHYMOTRYPSIN"/>
</dbReference>
<dbReference type="PROSITE" id="PS00134">
    <property type="entry name" value="TRYPSIN_HIS"/>
    <property type="match status" value="2"/>
</dbReference>
<feature type="domain" description="Peptidase S1" evidence="8">
    <location>
        <begin position="117"/>
        <end position="346"/>
    </location>
</feature>
<evidence type="ECO:0000313" key="10">
    <source>
        <dbReference type="RefSeq" id="XP_036362892.1"/>
    </source>
</evidence>
<keyword evidence="3 6" id="KW-0378">Hydrolase</keyword>
<evidence type="ECO:0000256" key="3">
    <source>
        <dbReference type="ARBA" id="ARBA00022801"/>
    </source>
</evidence>
<dbReference type="FunFam" id="2.40.10.10:FF:000120">
    <property type="entry name" value="Putative serine protease"/>
    <property type="match status" value="1"/>
</dbReference>